<dbReference type="Proteomes" id="UP000528824">
    <property type="component" value="Unassembled WGS sequence"/>
</dbReference>
<dbReference type="AlphaFoldDB" id="A0A7W8UNL3"/>
<evidence type="ECO:0000313" key="2">
    <source>
        <dbReference type="Proteomes" id="UP000528824"/>
    </source>
</evidence>
<dbReference type="EMBL" id="JACHBC010000005">
    <property type="protein sequence ID" value="MBB5561316.1"/>
    <property type="molecule type" value="Genomic_DNA"/>
</dbReference>
<accession>A0A7W8UNL3</accession>
<gene>
    <name evidence="1" type="ORF">GGI59_002991</name>
</gene>
<organism evidence="1 2">
    <name type="scientific">Rhizobium lentis</name>
    <dbReference type="NCBI Taxonomy" id="1138194"/>
    <lineage>
        <taxon>Bacteria</taxon>
        <taxon>Pseudomonadati</taxon>
        <taxon>Pseudomonadota</taxon>
        <taxon>Alphaproteobacteria</taxon>
        <taxon>Hyphomicrobiales</taxon>
        <taxon>Rhizobiaceae</taxon>
        <taxon>Rhizobium/Agrobacterium group</taxon>
        <taxon>Rhizobium</taxon>
    </lineage>
</organism>
<evidence type="ECO:0000313" key="1">
    <source>
        <dbReference type="EMBL" id="MBB5561316.1"/>
    </source>
</evidence>
<sequence>MKMRASRWAVDMGLARKFLPRAAISLLIALPAGTDPAMAQTAEGAGIRAQLVSRSATLLSSEVAGRS</sequence>
<name>A0A7W8UNL3_9HYPH</name>
<comment type="caution">
    <text evidence="1">The sequence shown here is derived from an EMBL/GenBank/DDBJ whole genome shotgun (WGS) entry which is preliminary data.</text>
</comment>
<protein>
    <submittedName>
        <fullName evidence="1">Uncharacterized protein</fullName>
    </submittedName>
</protein>
<proteinExistence type="predicted"/>
<reference evidence="1 2" key="1">
    <citation type="submission" date="2020-08" db="EMBL/GenBank/DDBJ databases">
        <title>Genomic Encyclopedia of Type Strains, Phase IV (KMG-V): Genome sequencing to study the core and pangenomes of soil and plant-associated prokaryotes.</title>
        <authorList>
            <person name="Whitman W."/>
        </authorList>
    </citation>
    <scope>NUCLEOTIDE SEQUENCE [LARGE SCALE GENOMIC DNA]</scope>
    <source>
        <strain evidence="1 2">SEMIA 4034</strain>
    </source>
</reference>
<keyword evidence="2" id="KW-1185">Reference proteome</keyword>